<protein>
    <recommendedName>
        <fullName evidence="1">peptidylprolyl isomerase</fullName>
        <ecNumber evidence="1">5.2.1.8</ecNumber>
    </recommendedName>
</protein>
<dbReference type="PANTHER" id="PTHR43246">
    <property type="entry name" value="PEPTIDYL-PROLYL CIS-TRANS ISOMERASE CYP38, CHLOROPLASTIC"/>
    <property type="match status" value="1"/>
</dbReference>
<feature type="signal peptide" evidence="4">
    <location>
        <begin position="1"/>
        <end position="21"/>
    </location>
</feature>
<dbReference type="RefSeq" id="WP_183986143.1">
    <property type="nucleotide sequence ID" value="NZ_JACIEV010000009.1"/>
</dbReference>
<proteinExistence type="predicted"/>
<comment type="caution">
    <text evidence="6">The sequence shown here is derived from an EMBL/GenBank/DDBJ whole genome shotgun (WGS) entry which is preliminary data.</text>
</comment>
<keyword evidence="4" id="KW-0732">Signal</keyword>
<name>A0A840FAH5_9SPHN</name>
<feature type="domain" description="PPIase cyclophilin-type" evidence="5">
    <location>
        <begin position="45"/>
        <end position="204"/>
    </location>
</feature>
<keyword evidence="3 6" id="KW-0413">Isomerase</keyword>
<dbReference type="Gene3D" id="2.40.100.10">
    <property type="entry name" value="Cyclophilin-like"/>
    <property type="match status" value="1"/>
</dbReference>
<evidence type="ECO:0000256" key="4">
    <source>
        <dbReference type="SAM" id="SignalP"/>
    </source>
</evidence>
<dbReference type="GO" id="GO:0003755">
    <property type="term" value="F:peptidyl-prolyl cis-trans isomerase activity"/>
    <property type="evidence" value="ECO:0007669"/>
    <property type="project" value="UniProtKB-KW"/>
</dbReference>
<keyword evidence="2" id="KW-0697">Rotamase</keyword>
<dbReference type="EMBL" id="JACIEV010000009">
    <property type="protein sequence ID" value="MBB4155030.1"/>
    <property type="molecule type" value="Genomic_DNA"/>
</dbReference>
<reference evidence="6 7" key="1">
    <citation type="submission" date="2020-08" db="EMBL/GenBank/DDBJ databases">
        <title>Genomic Encyclopedia of Type Strains, Phase IV (KMG-IV): sequencing the most valuable type-strain genomes for metagenomic binning, comparative biology and taxonomic classification.</title>
        <authorList>
            <person name="Goeker M."/>
        </authorList>
    </citation>
    <scope>NUCLEOTIDE SEQUENCE [LARGE SCALE GENOMIC DNA]</scope>
    <source>
        <strain evidence="6 7">YC6723</strain>
    </source>
</reference>
<feature type="chain" id="PRO_5032597194" description="peptidylprolyl isomerase" evidence="4">
    <location>
        <begin position="22"/>
        <end position="208"/>
    </location>
</feature>
<evidence type="ECO:0000256" key="1">
    <source>
        <dbReference type="ARBA" id="ARBA00013194"/>
    </source>
</evidence>
<dbReference type="Proteomes" id="UP000529795">
    <property type="component" value="Unassembled WGS sequence"/>
</dbReference>
<dbReference type="SUPFAM" id="SSF50891">
    <property type="entry name" value="Cyclophilin-like"/>
    <property type="match status" value="1"/>
</dbReference>
<gene>
    <name evidence="6" type="ORF">GGQ80_002947</name>
</gene>
<evidence type="ECO:0000313" key="7">
    <source>
        <dbReference type="Proteomes" id="UP000529795"/>
    </source>
</evidence>
<dbReference type="Pfam" id="PF00160">
    <property type="entry name" value="Pro_isomerase"/>
    <property type="match status" value="1"/>
</dbReference>
<evidence type="ECO:0000256" key="3">
    <source>
        <dbReference type="ARBA" id="ARBA00023235"/>
    </source>
</evidence>
<organism evidence="6 7">
    <name type="scientific">Sphingomonas jinjuensis</name>
    <dbReference type="NCBI Taxonomy" id="535907"/>
    <lineage>
        <taxon>Bacteria</taxon>
        <taxon>Pseudomonadati</taxon>
        <taxon>Pseudomonadota</taxon>
        <taxon>Alphaproteobacteria</taxon>
        <taxon>Sphingomonadales</taxon>
        <taxon>Sphingomonadaceae</taxon>
        <taxon>Sphingomonas</taxon>
    </lineage>
</organism>
<dbReference type="AlphaFoldDB" id="A0A840FAH5"/>
<dbReference type="InterPro" id="IPR002130">
    <property type="entry name" value="Cyclophilin-type_PPIase_dom"/>
</dbReference>
<evidence type="ECO:0000259" key="5">
    <source>
        <dbReference type="PROSITE" id="PS50072"/>
    </source>
</evidence>
<keyword evidence="7" id="KW-1185">Reference proteome</keyword>
<accession>A0A840FAH5</accession>
<dbReference type="InterPro" id="IPR044665">
    <property type="entry name" value="E_coli_cyclophilin_A-like"/>
</dbReference>
<dbReference type="EC" id="5.2.1.8" evidence="1"/>
<dbReference type="PROSITE" id="PS50072">
    <property type="entry name" value="CSA_PPIASE_2"/>
    <property type="match status" value="1"/>
</dbReference>
<evidence type="ECO:0000256" key="2">
    <source>
        <dbReference type="ARBA" id="ARBA00023110"/>
    </source>
</evidence>
<sequence>MRQTLTALLLATLSLGSPAAAQTLAPTPAPVATPQPGEVRVVLTTSAGPMTIAVDPVHAPLTAKNFLRYVDARRLDGTIFYRAMKLGDGAGLIQGGVQNDPKRLYPPVAHEPTTLTGLSNRDFAISMARDVPGNATADFFISVGDLTSLDAKPGDPGFAVFGRVVDGTDTVRSILGMPTTATARNPAMNGQMLAEPVKILTARRAVPS</sequence>
<evidence type="ECO:0000313" key="6">
    <source>
        <dbReference type="EMBL" id="MBB4155030.1"/>
    </source>
</evidence>
<dbReference type="InterPro" id="IPR029000">
    <property type="entry name" value="Cyclophilin-like_dom_sf"/>
</dbReference>